<reference evidence="2 3" key="1">
    <citation type="submission" date="2016-07" db="EMBL/GenBank/DDBJ databases">
        <authorList>
            <person name="Townsley L."/>
            <person name="Shank E.A."/>
        </authorList>
    </citation>
    <scope>NUCLEOTIDE SEQUENCE [LARGE SCALE GENOMIC DNA]</scope>
    <source>
        <strain evidence="2 3">CH01</strain>
    </source>
</reference>
<dbReference type="Gene3D" id="2.120.10.10">
    <property type="match status" value="1"/>
</dbReference>
<sequence length="231" mass="25311">MQEKIYKLLNTTKKKAVAASVCGALVLCIGSGAAYAANNDGSQTKHNQVSVTQLSEKIRTKMLVKNENGVISHSMDDGKTWIPGAPEKGKVIQDVDGKKSFIFRDSKATPSGGVMVKKEDGKLKFSKDGGKTWSEKTPDNFKIVEKDDKSVMMKEKLIVKKENGIAKFSKDGGKTWINGEPELKKPFMTKKENGKVKFSIDGGKTWTEKAPDGVTIKKNEDGSIIVKKKID</sequence>
<comment type="caution">
    <text evidence="2">The sequence shown here is derived from an EMBL/GenBank/DDBJ whole genome shotgun (WGS) entry which is preliminary data.</text>
</comment>
<evidence type="ECO:0000313" key="3">
    <source>
        <dbReference type="Proteomes" id="UP000094580"/>
    </source>
</evidence>
<dbReference type="Proteomes" id="UP000094580">
    <property type="component" value="Unassembled WGS sequence"/>
</dbReference>
<name>A0ABX2ZNL4_9BACI</name>
<accession>A0ABX2ZNL4</accession>
<dbReference type="Pfam" id="PF02012">
    <property type="entry name" value="BNR"/>
    <property type="match status" value="1"/>
</dbReference>
<dbReference type="RefSeq" id="WP_069034106.1">
    <property type="nucleotide sequence ID" value="NZ_MDKC01000023.1"/>
</dbReference>
<protein>
    <submittedName>
        <fullName evidence="2">Uncharacterized protein</fullName>
    </submittedName>
</protein>
<dbReference type="EMBL" id="MDKC01000023">
    <property type="protein sequence ID" value="ODG91321.1"/>
    <property type="molecule type" value="Genomic_DNA"/>
</dbReference>
<gene>
    <name evidence="2" type="ORF">BED47_06580</name>
</gene>
<organism evidence="2 3">
    <name type="scientific">Gottfriedia luciferensis</name>
    <dbReference type="NCBI Taxonomy" id="178774"/>
    <lineage>
        <taxon>Bacteria</taxon>
        <taxon>Bacillati</taxon>
        <taxon>Bacillota</taxon>
        <taxon>Bacilli</taxon>
        <taxon>Bacillales</taxon>
        <taxon>Bacillaceae</taxon>
        <taxon>Gottfriedia</taxon>
    </lineage>
</organism>
<dbReference type="SUPFAM" id="SSF50939">
    <property type="entry name" value="Sialidases"/>
    <property type="match status" value="1"/>
</dbReference>
<keyword evidence="3" id="KW-1185">Reference proteome</keyword>
<feature type="chain" id="PRO_5046129295" evidence="1">
    <location>
        <begin position="37"/>
        <end position="231"/>
    </location>
</feature>
<dbReference type="InterPro" id="IPR002860">
    <property type="entry name" value="BNR_rpt"/>
</dbReference>
<keyword evidence="1" id="KW-0732">Signal</keyword>
<dbReference type="CDD" id="cd15482">
    <property type="entry name" value="Sialidase_non-viral"/>
    <property type="match status" value="1"/>
</dbReference>
<evidence type="ECO:0000313" key="2">
    <source>
        <dbReference type="EMBL" id="ODG91321.1"/>
    </source>
</evidence>
<dbReference type="InterPro" id="IPR036278">
    <property type="entry name" value="Sialidase_sf"/>
</dbReference>
<feature type="signal peptide" evidence="1">
    <location>
        <begin position="1"/>
        <end position="36"/>
    </location>
</feature>
<proteinExistence type="predicted"/>
<evidence type="ECO:0000256" key="1">
    <source>
        <dbReference type="SAM" id="SignalP"/>
    </source>
</evidence>